<dbReference type="PANTHER" id="PTHR38760:SF1">
    <property type="entry name" value="ADENYLATE CYCLASE"/>
    <property type="match status" value="1"/>
</dbReference>
<name>A0A0A0BJD7_9GAMM</name>
<evidence type="ECO:0000313" key="2">
    <source>
        <dbReference type="EMBL" id="KGM07747.1"/>
    </source>
</evidence>
<gene>
    <name evidence="2" type="ORF">LP43_0163</name>
</gene>
<dbReference type="STRING" id="392484.LP43_0163"/>
<dbReference type="AlphaFoldDB" id="A0A0A0BJD7"/>
<accession>A0A0A0BJD7</accession>
<dbReference type="PANTHER" id="PTHR38760">
    <property type="entry name" value="ADENYLATE CYCLASE"/>
    <property type="match status" value="1"/>
</dbReference>
<dbReference type="GO" id="GO:0006171">
    <property type="term" value="P:cAMP biosynthetic process"/>
    <property type="evidence" value="ECO:0007669"/>
    <property type="project" value="InterPro"/>
</dbReference>
<comment type="caution">
    <text evidence="2">The sequence shown here is derived from an EMBL/GenBank/DDBJ whole genome shotgun (WGS) entry which is preliminary data.</text>
</comment>
<organism evidence="2 3">
    <name type="scientific">Methylophaga thiooxydans</name>
    <dbReference type="NCBI Taxonomy" id="392484"/>
    <lineage>
        <taxon>Bacteria</taxon>
        <taxon>Pseudomonadati</taxon>
        <taxon>Pseudomonadota</taxon>
        <taxon>Gammaproteobacteria</taxon>
        <taxon>Thiotrichales</taxon>
        <taxon>Piscirickettsiaceae</taxon>
        <taxon>Methylophaga</taxon>
    </lineage>
</organism>
<evidence type="ECO:0000313" key="3">
    <source>
        <dbReference type="Proteomes" id="UP000029999"/>
    </source>
</evidence>
<dbReference type="Pfam" id="PF12633">
    <property type="entry name" value="Adenyl_cycl_N"/>
    <property type="match status" value="1"/>
</dbReference>
<evidence type="ECO:0000259" key="1">
    <source>
        <dbReference type="Pfam" id="PF12633"/>
    </source>
</evidence>
<sequence>MDRVQALRFFQAHNHERFQRLIEFASPHHGVMLQVLPLLFHLNSKVLPGFINDDVPAGLIDYQPDKTTLDKAKELETSFKYRRKALRRYPLRGLYLIHPQGVLNATDNGPLQLWLLHSDNVNDEQRHGLTLKLNAVVDWMQAAGRTVEYKLLAETDIHANSLQGWEIDLFYHSGMVLAGSVPYWWLSTTAEDQDYQHTINEIKNQRMLNQVSFVDFGAAAPSHAERIFTLCYQAIKNSLHSGNDWLELEYLHTQLEQGELPCLSHLLKQQVHQKKPSLSNDISHLKLLQIAQHHPASHAREALYLVSRELLSKSVKQARYPWRRAFIQSLVEQWNWSEEKLQQLDQRDYAANKRCFERIGESCHRLLKQMTEFAREHALEVDSQLAELKKCYQLRFKPAADVIDCLPKQMRPASNSDRLFLHRFQNHSDWFISFQLLQKPTDSALFRHECLLHVLAWAVSNQILSRSNWLSVNDQLQKVSTNTVVELSQHVFRRHLADSDLFTHSNTATQPESIQQIMLFSNLERQASDSLSQQGLQLSSKQNDPFNYTSSKQSLVLSVDGLLLSNTGQWHSFALNDDHAPLELLIYLLNWQPSSLTQENISGWCPTPIFGQSITQRLNSLTAQLCRHYQQFPQHGRLLLNYAGRAYSLQWQDNQADYTRRPASQDLWQALAENRHVFTPSALDSYLDSDGLFNYLLQKQADNSISVFIYLEQNTIICYLLDELGNLIRQQFQHLTESTLVAHLHKFLSEIKNTRQIDQLRFYRLRREKQGWQRVALATPAQTRGYLPITVTMTSPALDAECSVLCGQKSFRGRADEPALFSQVHKLILSLRQQKQHYPIYLNSLIFADGSSQPTAVYMQQKYRLEQLFNPN</sequence>
<feature type="domain" description="Adenylate cyclase class-I N-terminal" evidence="1">
    <location>
        <begin position="9"/>
        <end position="185"/>
    </location>
</feature>
<proteinExistence type="predicted"/>
<dbReference type="Proteomes" id="UP000029999">
    <property type="component" value="Unassembled WGS sequence"/>
</dbReference>
<protein>
    <submittedName>
        <fullName evidence="2">Adenylate cyclase</fullName>
        <ecNumber evidence="2">4.6.1.1</ecNumber>
    </submittedName>
</protein>
<dbReference type="GO" id="GO:0004016">
    <property type="term" value="F:adenylate cyclase activity"/>
    <property type="evidence" value="ECO:0007669"/>
    <property type="project" value="UniProtKB-EC"/>
</dbReference>
<dbReference type="Pfam" id="PF01295">
    <property type="entry name" value="Adenylate_cycl"/>
    <property type="match status" value="1"/>
</dbReference>
<dbReference type="InterPro" id="IPR024685">
    <property type="entry name" value="Adenylate_cyclase_1_N"/>
</dbReference>
<dbReference type="EC" id="4.6.1.1" evidence="2"/>
<dbReference type="RefSeq" id="WP_036310988.1">
    <property type="nucleotide sequence ID" value="NZ_JRQD01000001.1"/>
</dbReference>
<dbReference type="EMBL" id="JRQD01000001">
    <property type="protein sequence ID" value="KGM07747.1"/>
    <property type="molecule type" value="Genomic_DNA"/>
</dbReference>
<dbReference type="InterPro" id="IPR000274">
    <property type="entry name" value="Adenylate_cyclase_1"/>
</dbReference>
<keyword evidence="2" id="KW-0456">Lyase</keyword>
<reference evidence="2 3" key="1">
    <citation type="submission" date="2014-09" db="EMBL/GenBank/DDBJ databases">
        <authorList>
            <person name="Grob C."/>
            <person name="Taubert M."/>
            <person name="Howat A.M."/>
            <person name="Burns O.J."/>
            <person name="Dixon J.L."/>
            <person name="Chen Y."/>
            <person name="Murrell J.C."/>
        </authorList>
    </citation>
    <scope>NUCLEOTIDE SEQUENCE [LARGE SCALE GENOMIC DNA]</scope>
    <source>
        <strain evidence="2">L4</strain>
    </source>
</reference>